<organism evidence="1 2">
    <name type="scientific">Rotaria socialis</name>
    <dbReference type="NCBI Taxonomy" id="392032"/>
    <lineage>
        <taxon>Eukaryota</taxon>
        <taxon>Metazoa</taxon>
        <taxon>Spiralia</taxon>
        <taxon>Gnathifera</taxon>
        <taxon>Rotifera</taxon>
        <taxon>Eurotatoria</taxon>
        <taxon>Bdelloidea</taxon>
        <taxon>Philodinida</taxon>
        <taxon>Philodinidae</taxon>
        <taxon>Rotaria</taxon>
    </lineage>
</organism>
<evidence type="ECO:0000313" key="1">
    <source>
        <dbReference type="EMBL" id="CAF3327499.1"/>
    </source>
</evidence>
<sequence length="262" mass="30450">MTATTDVTEGSRMLKLRCFTLPDCVHGNNPDFYTFDMNKPATRTALNLEYVKYRKINLNELREGDTLALLYKKHPCRYARSHQNVQELTDRVNKTETLYTKLKTDSNHSTFLMRVADLLHLLGTECILVKLKKEVKAKRVQQFNKWQDYTMFLSNNNEKQSLKDSCTLAIFNIVTQLTAGSDAQQRISIDDWNTLIGINRERRDIVHLRLSQDFLHKFSEELLTTYGNEQPVHRSAVDRLIKVILKNVPQNALESVEWGQND</sequence>
<reference evidence="1" key="1">
    <citation type="submission" date="2021-02" db="EMBL/GenBank/DDBJ databases">
        <authorList>
            <person name="Nowell W R."/>
        </authorList>
    </citation>
    <scope>NUCLEOTIDE SEQUENCE</scope>
</reference>
<dbReference type="EMBL" id="CAJNXB010003629">
    <property type="protein sequence ID" value="CAF3327499.1"/>
    <property type="molecule type" value="Genomic_DNA"/>
</dbReference>
<name>A0A817TV40_9BILA</name>
<comment type="caution">
    <text evidence="1">The sequence shown here is derived from an EMBL/GenBank/DDBJ whole genome shotgun (WGS) entry which is preliminary data.</text>
</comment>
<evidence type="ECO:0000313" key="2">
    <source>
        <dbReference type="Proteomes" id="UP000663825"/>
    </source>
</evidence>
<dbReference type="AlphaFoldDB" id="A0A817TV40"/>
<protein>
    <submittedName>
        <fullName evidence="1">Uncharacterized protein</fullName>
    </submittedName>
</protein>
<gene>
    <name evidence="1" type="ORF">TIS948_LOCUS20875</name>
</gene>
<proteinExistence type="predicted"/>
<accession>A0A817TV40</accession>
<dbReference type="Proteomes" id="UP000663825">
    <property type="component" value="Unassembled WGS sequence"/>
</dbReference>